<reference evidence="8 9" key="1">
    <citation type="submission" date="2019-03" db="EMBL/GenBank/DDBJ databases">
        <title>Genomic Encyclopedia of Type Strains, Phase IV (KMG-IV): sequencing the most valuable type-strain genomes for metagenomic binning, comparative biology and taxonomic classification.</title>
        <authorList>
            <person name="Goeker M."/>
        </authorList>
    </citation>
    <scope>NUCLEOTIDE SEQUENCE [LARGE SCALE GENOMIC DNA]</scope>
    <source>
        <strain evidence="8 9">DSM 24591</strain>
    </source>
</reference>
<dbReference type="InterPro" id="IPR013324">
    <property type="entry name" value="RNA_pol_sigma_r3/r4-like"/>
</dbReference>
<dbReference type="NCBIfam" id="TIGR02937">
    <property type="entry name" value="sigma70-ECF"/>
    <property type="match status" value="1"/>
</dbReference>
<dbReference type="GO" id="GO:0003677">
    <property type="term" value="F:DNA binding"/>
    <property type="evidence" value="ECO:0007669"/>
    <property type="project" value="UniProtKB-KW"/>
</dbReference>
<keyword evidence="4" id="KW-0238">DNA-binding</keyword>
<dbReference type="InterPro" id="IPR014284">
    <property type="entry name" value="RNA_pol_sigma-70_dom"/>
</dbReference>
<evidence type="ECO:0000259" key="7">
    <source>
        <dbReference type="Pfam" id="PF08281"/>
    </source>
</evidence>
<dbReference type="SUPFAM" id="SSF88946">
    <property type="entry name" value="Sigma2 domain of RNA polymerase sigma factors"/>
    <property type="match status" value="1"/>
</dbReference>
<dbReference type="AlphaFoldDB" id="A0A4R3M9I2"/>
<dbReference type="Proteomes" id="UP000295525">
    <property type="component" value="Unassembled WGS sequence"/>
</dbReference>
<dbReference type="InterPro" id="IPR013249">
    <property type="entry name" value="RNA_pol_sigma70_r4_t2"/>
</dbReference>
<comment type="similarity">
    <text evidence="1">Belongs to the sigma-70 factor family. ECF subfamily.</text>
</comment>
<keyword evidence="5" id="KW-0804">Transcription</keyword>
<evidence type="ECO:0000256" key="3">
    <source>
        <dbReference type="ARBA" id="ARBA00023082"/>
    </source>
</evidence>
<sequence>MGHQDQDDSRWALLMTAAQNGDQNSYTRLLREITPLLRRAARRGWPSGSSADIEDIVQETLLTVHAVRHTYDPGRAFHPWLLTLLQRRTVDAVRRRTRTNRREIAMDTLDVTFTAEATNNLYDSADHETLHKAIAMLPPGQQQAIELLKQKEMSLKEASAATGTSIAALKVATHRALKTLRARLTAAK</sequence>
<dbReference type="InterPro" id="IPR039425">
    <property type="entry name" value="RNA_pol_sigma-70-like"/>
</dbReference>
<name>A0A4R3M9I2_9BURK</name>
<dbReference type="OrthoDB" id="8535698at2"/>
<dbReference type="PANTHER" id="PTHR43133:SF58">
    <property type="entry name" value="ECF RNA POLYMERASE SIGMA FACTOR SIGD"/>
    <property type="match status" value="1"/>
</dbReference>
<dbReference type="GO" id="GO:0006352">
    <property type="term" value="P:DNA-templated transcription initiation"/>
    <property type="evidence" value="ECO:0007669"/>
    <property type="project" value="InterPro"/>
</dbReference>
<dbReference type="RefSeq" id="WP_132579844.1">
    <property type="nucleotide sequence ID" value="NZ_SMAJ01000002.1"/>
</dbReference>
<evidence type="ECO:0000313" key="9">
    <source>
        <dbReference type="Proteomes" id="UP000295525"/>
    </source>
</evidence>
<evidence type="ECO:0000256" key="5">
    <source>
        <dbReference type="ARBA" id="ARBA00023163"/>
    </source>
</evidence>
<dbReference type="Gene3D" id="1.10.1740.10">
    <property type="match status" value="1"/>
</dbReference>
<dbReference type="Gene3D" id="1.10.10.10">
    <property type="entry name" value="Winged helix-like DNA-binding domain superfamily/Winged helix DNA-binding domain"/>
    <property type="match status" value="1"/>
</dbReference>
<accession>A0A4R3M9I2</accession>
<evidence type="ECO:0000313" key="8">
    <source>
        <dbReference type="EMBL" id="TCT10251.1"/>
    </source>
</evidence>
<dbReference type="EMBL" id="SMAJ01000002">
    <property type="protein sequence ID" value="TCT10251.1"/>
    <property type="molecule type" value="Genomic_DNA"/>
</dbReference>
<keyword evidence="3" id="KW-0731">Sigma factor</keyword>
<feature type="domain" description="RNA polymerase sigma factor 70 region 4 type 2" evidence="7">
    <location>
        <begin position="128"/>
        <end position="180"/>
    </location>
</feature>
<keyword evidence="2" id="KW-0805">Transcription regulation</keyword>
<gene>
    <name evidence="8" type="ORF">EDC26_102207</name>
</gene>
<organism evidence="8 9">
    <name type="scientific">Paralcaligenes ureilyticus</name>
    <dbReference type="NCBI Taxonomy" id="627131"/>
    <lineage>
        <taxon>Bacteria</taxon>
        <taxon>Pseudomonadati</taxon>
        <taxon>Pseudomonadota</taxon>
        <taxon>Betaproteobacteria</taxon>
        <taxon>Burkholderiales</taxon>
        <taxon>Alcaligenaceae</taxon>
        <taxon>Paralcaligenes</taxon>
    </lineage>
</organism>
<dbReference type="InterPro" id="IPR013325">
    <property type="entry name" value="RNA_pol_sigma_r2"/>
</dbReference>
<feature type="domain" description="RNA polymerase sigma-70 region 2" evidence="6">
    <location>
        <begin position="31"/>
        <end position="99"/>
    </location>
</feature>
<dbReference type="InterPro" id="IPR007627">
    <property type="entry name" value="RNA_pol_sigma70_r2"/>
</dbReference>
<dbReference type="GO" id="GO:0016987">
    <property type="term" value="F:sigma factor activity"/>
    <property type="evidence" value="ECO:0007669"/>
    <property type="project" value="UniProtKB-KW"/>
</dbReference>
<evidence type="ECO:0000256" key="1">
    <source>
        <dbReference type="ARBA" id="ARBA00010641"/>
    </source>
</evidence>
<dbReference type="PANTHER" id="PTHR43133">
    <property type="entry name" value="RNA POLYMERASE ECF-TYPE SIGMA FACTO"/>
    <property type="match status" value="1"/>
</dbReference>
<dbReference type="Pfam" id="PF08281">
    <property type="entry name" value="Sigma70_r4_2"/>
    <property type="match status" value="1"/>
</dbReference>
<evidence type="ECO:0000256" key="2">
    <source>
        <dbReference type="ARBA" id="ARBA00023015"/>
    </source>
</evidence>
<comment type="caution">
    <text evidence="8">The sequence shown here is derived from an EMBL/GenBank/DDBJ whole genome shotgun (WGS) entry which is preliminary data.</text>
</comment>
<dbReference type="InterPro" id="IPR036388">
    <property type="entry name" value="WH-like_DNA-bd_sf"/>
</dbReference>
<proteinExistence type="inferred from homology"/>
<evidence type="ECO:0000259" key="6">
    <source>
        <dbReference type="Pfam" id="PF04542"/>
    </source>
</evidence>
<evidence type="ECO:0000256" key="4">
    <source>
        <dbReference type="ARBA" id="ARBA00023125"/>
    </source>
</evidence>
<keyword evidence="9" id="KW-1185">Reference proteome</keyword>
<protein>
    <submittedName>
        <fullName evidence="8">RNA polymerase ECF family sigma subunit</fullName>
    </submittedName>
</protein>
<dbReference type="Pfam" id="PF04542">
    <property type="entry name" value="Sigma70_r2"/>
    <property type="match status" value="1"/>
</dbReference>
<dbReference type="SUPFAM" id="SSF88659">
    <property type="entry name" value="Sigma3 and sigma4 domains of RNA polymerase sigma factors"/>
    <property type="match status" value="1"/>
</dbReference>